<comment type="caution">
    <text evidence="1">The sequence shown here is derived from an EMBL/GenBank/DDBJ whole genome shotgun (WGS) entry which is preliminary data.</text>
</comment>
<dbReference type="EMBL" id="NUBY01000381">
    <property type="protein sequence ID" value="PEP85133.1"/>
    <property type="molecule type" value="Genomic_DNA"/>
</dbReference>
<dbReference type="GO" id="GO:0016020">
    <property type="term" value="C:membrane"/>
    <property type="evidence" value="ECO:0007669"/>
    <property type="project" value="InterPro"/>
</dbReference>
<evidence type="ECO:0000313" key="2">
    <source>
        <dbReference type="Proteomes" id="UP000220841"/>
    </source>
</evidence>
<reference evidence="1 2" key="1">
    <citation type="submission" date="2017-09" db="EMBL/GenBank/DDBJ databases">
        <title>Large-scale bioinformatics analysis of Bacillus genomes uncovers conserved roles of natural products in bacterial physiology.</title>
        <authorList>
            <consortium name="Agbiome Team Llc"/>
            <person name="Bleich R.M."/>
            <person name="Grubbs K.J."/>
            <person name="Santa Maria K.C."/>
            <person name="Allen S.E."/>
            <person name="Farag S."/>
            <person name="Shank E.A."/>
            <person name="Bowers A."/>
        </authorList>
    </citation>
    <scope>NUCLEOTIDE SEQUENCE [LARGE SCALE GENOMIC DNA]</scope>
    <source>
        <strain evidence="1 2">AFS021349</strain>
    </source>
</reference>
<accession>A0A2A8H000</accession>
<gene>
    <name evidence="1" type="ORF">CN585_30630</name>
</gene>
<dbReference type="InterPro" id="IPR008414">
    <property type="entry name" value="HBL"/>
</dbReference>
<dbReference type="RefSeq" id="WP_098228404.1">
    <property type="nucleotide sequence ID" value="NZ_NUBY01000381.1"/>
</dbReference>
<proteinExistence type="predicted"/>
<dbReference type="PANTHER" id="PTHR38443">
    <property type="match status" value="1"/>
</dbReference>
<dbReference type="Gene3D" id="1.20.1170.10">
    <property type="match status" value="1"/>
</dbReference>
<dbReference type="InterPro" id="IPR052785">
    <property type="entry name" value="Enterotoxin_cmpnt"/>
</dbReference>
<organism evidence="1 2">
    <name type="scientific">Bacillus toyonensis</name>
    <dbReference type="NCBI Taxonomy" id="155322"/>
    <lineage>
        <taxon>Bacteria</taxon>
        <taxon>Bacillati</taxon>
        <taxon>Bacillota</taxon>
        <taxon>Bacilli</taxon>
        <taxon>Bacillales</taxon>
        <taxon>Bacillaceae</taxon>
        <taxon>Bacillus</taxon>
        <taxon>Bacillus cereus group</taxon>
    </lineage>
</organism>
<name>A0A2A8H000_9BACI</name>
<dbReference type="PANTHER" id="PTHR38443:SF2">
    <property type="entry name" value="NON-HEMOLYTIC ENTEROTOXIN LYTIC COMPONENT L1"/>
    <property type="match status" value="1"/>
</dbReference>
<dbReference type="AlphaFoldDB" id="A0A2A8H000"/>
<dbReference type="SUPFAM" id="SSF58100">
    <property type="entry name" value="Bacterial hemolysins"/>
    <property type="match status" value="1"/>
</dbReference>
<evidence type="ECO:0000313" key="1">
    <source>
        <dbReference type="EMBL" id="PEP85133.1"/>
    </source>
</evidence>
<dbReference type="Proteomes" id="UP000220841">
    <property type="component" value="Unassembled WGS sequence"/>
</dbReference>
<sequence>MLKELDGAKKAGLSDSTLSSINASVENISRWSQKWKNSFAGMLHQTRSQIIDYDDTFDSLYTEIQQQIQRGNKQQVLQLLQTLQKNLFERKKNTRDFITSVEVFKSEMVEYARNIANDLKPIHSRMEAYRKEIQGIVAAVSSMSLSEADRRKIIAEATREPSVLLYNILGPLYDHLTRLMQEVQGINDDRLSISWQVSLDDILVTWNSLDSMLSSVIDQVEHASQLNTEFMQGRLQAVHNLWKSEIIEKLKM</sequence>
<protein>
    <submittedName>
        <fullName evidence="1">Uncharacterized protein</fullName>
    </submittedName>
</protein>
<dbReference type="Pfam" id="PF05791">
    <property type="entry name" value="Bacillus_HBL"/>
    <property type="match status" value="1"/>
</dbReference>